<dbReference type="Proteomes" id="UP001348817">
    <property type="component" value="Plasmid pFA2"/>
</dbReference>
<feature type="transmembrane region" description="Helical" evidence="2">
    <location>
        <begin position="23"/>
        <end position="40"/>
    </location>
</feature>
<geneLocation type="plasmid" evidence="4 5">
    <name>pFA2</name>
</geneLocation>
<proteinExistence type="predicted"/>
<feature type="coiled-coil region" evidence="1">
    <location>
        <begin position="387"/>
        <end position="417"/>
    </location>
</feature>
<keyword evidence="2" id="KW-0812">Transmembrane</keyword>
<dbReference type="Pfam" id="PF19904">
    <property type="entry name" value="DUF6377"/>
    <property type="match status" value="1"/>
</dbReference>
<keyword evidence="4" id="KW-0614">Plasmid</keyword>
<feature type="transmembrane region" description="Helical" evidence="2">
    <location>
        <begin position="345"/>
        <end position="366"/>
    </location>
</feature>
<organism evidence="4 5">
    <name type="scientific">Fulvitalea axinellae</name>
    <dbReference type="NCBI Taxonomy" id="1182444"/>
    <lineage>
        <taxon>Bacteria</taxon>
        <taxon>Pseudomonadati</taxon>
        <taxon>Bacteroidota</taxon>
        <taxon>Cytophagia</taxon>
        <taxon>Cytophagales</taxon>
        <taxon>Persicobacteraceae</taxon>
        <taxon>Fulvitalea</taxon>
    </lineage>
</organism>
<evidence type="ECO:0000313" key="4">
    <source>
        <dbReference type="EMBL" id="BDD11895.1"/>
    </source>
</evidence>
<dbReference type="KEGG" id="fax:FUAX_43270"/>
<gene>
    <name evidence="4" type="ORF">FUAX_43270</name>
</gene>
<evidence type="ECO:0000256" key="2">
    <source>
        <dbReference type="SAM" id="Phobius"/>
    </source>
</evidence>
<keyword evidence="2" id="KW-1133">Transmembrane helix</keyword>
<keyword evidence="5" id="KW-1185">Reference proteome</keyword>
<protein>
    <recommendedName>
        <fullName evidence="3">DUF6377 domain-containing protein</fullName>
    </recommendedName>
</protein>
<evidence type="ECO:0000259" key="3">
    <source>
        <dbReference type="Pfam" id="PF19904"/>
    </source>
</evidence>
<dbReference type="AlphaFoldDB" id="A0AAU9DH62"/>
<name>A0AAU9DH62_9BACT</name>
<evidence type="ECO:0000313" key="5">
    <source>
        <dbReference type="Proteomes" id="UP001348817"/>
    </source>
</evidence>
<dbReference type="InterPro" id="IPR045957">
    <property type="entry name" value="DUF6377"/>
</dbReference>
<keyword evidence="1" id="KW-0175">Coiled coil</keyword>
<evidence type="ECO:0000256" key="1">
    <source>
        <dbReference type="SAM" id="Coils"/>
    </source>
</evidence>
<feature type="domain" description="DUF6377" evidence="3">
    <location>
        <begin position="273"/>
        <end position="527"/>
    </location>
</feature>
<reference evidence="4 5" key="1">
    <citation type="submission" date="2021-12" db="EMBL/GenBank/DDBJ databases">
        <title>Genome sequencing of bacteria with rrn-lacking chromosome and rrn-plasmid.</title>
        <authorList>
            <person name="Anda M."/>
            <person name="Iwasaki W."/>
        </authorList>
    </citation>
    <scope>NUCLEOTIDE SEQUENCE [LARGE SCALE GENOMIC DNA]</scope>
    <source>
        <strain evidence="4 5">DSM 100852</strain>
        <plasmid evidence="4 5">pFA2</plasmid>
    </source>
</reference>
<dbReference type="EMBL" id="AP025316">
    <property type="protein sequence ID" value="BDD11895.1"/>
    <property type="molecule type" value="Genomic_DNA"/>
</dbReference>
<keyword evidence="2" id="KW-0472">Membrane</keyword>
<accession>A0AAU9DH62</accession>
<sequence>MWTVHVFILSGKSRELERMRGKIIKYASIFLLCLISFGGFCQNSKNYLKELDQELNKRQEYVKIREQRINALKEVLAQTHDHKSRRPLLHQLYKAYAPFQIDSAYHYAKISEKIATKIGDPDLIIDDRFQLVQAYTLMGAYTLAFDALREIRPLIRNKGQLSAYYLLQKNLYGNLADYQYPNAVRNEYLVIKNRYLDSLVRSETHIHPLQKAEQLMVEKRYLNVVHTLLPYLDSLSLNNREYAFFSYTIAKAYQRLDNREMQIKYLALSAIADIRSAIKENVALRELALRLYMDGDIRKAYSYIQIALDDAVYSQAKLRTFEVWEILPLIGDAYQEAQRIRERNLLFFSIIATGLVAFLLVAVIMVRKQTGRLRYANKVIKDNNGRLKELNNELGQNKRHIEEVNNLLLAANQLQGEQIAHYLGLCSAYIAKIDNYRASLYRKAKSAPRDTLVDALKSKEIVDRELKQFYQNFDRAFLELYPDFVEALNALLKPEERITPKKDELLNTELRIFALIRIGISESAQIADFLRYSPNTIYNYRAKVKGKALASRKDFEAEVMKIGTID</sequence>